<comment type="subcellular location">
    <subcellularLocation>
        <location evidence="1">Membrane</location>
        <topology evidence="1">Multi-pass membrane protein</topology>
    </subcellularLocation>
</comment>
<feature type="transmembrane region" description="Helical" evidence="8">
    <location>
        <begin position="305"/>
        <end position="330"/>
    </location>
</feature>
<accession>A0A4R1Q074</accession>
<feature type="transmembrane region" description="Helical" evidence="8">
    <location>
        <begin position="411"/>
        <end position="431"/>
    </location>
</feature>
<keyword evidence="3" id="KW-0813">Transport</keyword>
<feature type="transmembrane region" description="Helical" evidence="8">
    <location>
        <begin position="380"/>
        <end position="402"/>
    </location>
</feature>
<feature type="transmembrane region" description="Helical" evidence="8">
    <location>
        <begin position="437"/>
        <end position="457"/>
    </location>
</feature>
<dbReference type="GO" id="GO:0022857">
    <property type="term" value="F:transmembrane transporter activity"/>
    <property type="evidence" value="ECO:0007669"/>
    <property type="project" value="InterPro"/>
</dbReference>
<name>A0A4R1Q074_9FIRM</name>
<dbReference type="CDD" id="cd10322">
    <property type="entry name" value="SLC5sbd"/>
    <property type="match status" value="1"/>
</dbReference>
<dbReference type="InterPro" id="IPR038377">
    <property type="entry name" value="Na/Glc_symporter_sf"/>
</dbReference>
<sequence>MELNSIHLASLLVTLTVVIGSSIYSSRSITSAAEYSLGGRASGVPLIAGCIAGTVVGGGATIGTAQLAYSLGLSAWWFTLGSGIAFIIMGLFYARPLRSSGLETIPQYLVLNYGQAAGPLVSIISSIGILFSAVASSLPAIQIIAAIFHIAHWPAALLLLVLVTAYVFLGGMKGSGISGLLKLGIVWITLFAAGGSALSALQNIPDLEIVFPDSRWFSLYGSGIGATISNLFSLIVGIICTQTYVQAIFSASDSRTASLGAFTAALVVIPVGLPSVAIAMFMHAAHPPVLPILVLPLYLLQYQPAWLGGIGLAGILLSLIGSIAGLALGIGTMVSKDLCSELLHIRTEKTVLWVNRFTILAVTFLAVLIAILNLKSQVLAWNYMSMALRGAGVFLPLSLAIFSPGKLTKNWAVASMLISTAAAISCVLFQLPLDPLYAGLMVSTAAILIGLLTSCRLPA</sequence>
<feature type="transmembrane region" description="Helical" evidence="8">
    <location>
        <begin position="220"/>
        <end position="245"/>
    </location>
</feature>
<organism evidence="9 10">
    <name type="scientific">Anaerospora hongkongensis</name>
    <dbReference type="NCBI Taxonomy" id="244830"/>
    <lineage>
        <taxon>Bacteria</taxon>
        <taxon>Bacillati</taxon>
        <taxon>Bacillota</taxon>
        <taxon>Negativicutes</taxon>
        <taxon>Selenomonadales</taxon>
        <taxon>Sporomusaceae</taxon>
        <taxon>Anaerospora</taxon>
    </lineage>
</organism>
<dbReference type="Gene3D" id="1.20.1730.10">
    <property type="entry name" value="Sodium/glucose cotransporter"/>
    <property type="match status" value="1"/>
</dbReference>
<dbReference type="Proteomes" id="UP000295063">
    <property type="component" value="Unassembled WGS sequence"/>
</dbReference>
<dbReference type="Pfam" id="PF00474">
    <property type="entry name" value="SSF"/>
    <property type="match status" value="1"/>
</dbReference>
<keyword evidence="5 8" id="KW-1133">Transmembrane helix</keyword>
<dbReference type="GO" id="GO:0005886">
    <property type="term" value="C:plasma membrane"/>
    <property type="evidence" value="ECO:0007669"/>
    <property type="project" value="TreeGrafter"/>
</dbReference>
<evidence type="ECO:0000256" key="4">
    <source>
        <dbReference type="ARBA" id="ARBA00022692"/>
    </source>
</evidence>
<evidence type="ECO:0000256" key="8">
    <source>
        <dbReference type="SAM" id="Phobius"/>
    </source>
</evidence>
<feature type="transmembrane region" description="Helical" evidence="8">
    <location>
        <begin position="116"/>
        <end position="135"/>
    </location>
</feature>
<evidence type="ECO:0000256" key="1">
    <source>
        <dbReference type="ARBA" id="ARBA00004141"/>
    </source>
</evidence>
<keyword evidence="4 8" id="KW-0812">Transmembrane</keyword>
<evidence type="ECO:0000313" key="10">
    <source>
        <dbReference type="Proteomes" id="UP000295063"/>
    </source>
</evidence>
<dbReference type="AlphaFoldDB" id="A0A4R1Q074"/>
<dbReference type="InterPro" id="IPR001734">
    <property type="entry name" value="Na/solute_symporter"/>
</dbReference>
<keyword evidence="10" id="KW-1185">Reference proteome</keyword>
<evidence type="ECO:0000313" key="9">
    <source>
        <dbReference type="EMBL" id="TCL38723.1"/>
    </source>
</evidence>
<feature type="transmembrane region" description="Helical" evidence="8">
    <location>
        <begin position="257"/>
        <end position="285"/>
    </location>
</feature>
<gene>
    <name evidence="9" type="ORF">EV210_103202</name>
</gene>
<feature type="transmembrane region" description="Helical" evidence="8">
    <location>
        <begin position="180"/>
        <end position="200"/>
    </location>
</feature>
<keyword evidence="6 8" id="KW-0472">Membrane</keyword>
<evidence type="ECO:0000256" key="2">
    <source>
        <dbReference type="ARBA" id="ARBA00006434"/>
    </source>
</evidence>
<reference evidence="9 10" key="1">
    <citation type="submission" date="2019-03" db="EMBL/GenBank/DDBJ databases">
        <title>Genomic Encyclopedia of Type Strains, Phase IV (KMG-IV): sequencing the most valuable type-strain genomes for metagenomic binning, comparative biology and taxonomic classification.</title>
        <authorList>
            <person name="Goeker M."/>
        </authorList>
    </citation>
    <scope>NUCLEOTIDE SEQUENCE [LARGE SCALE GENOMIC DNA]</scope>
    <source>
        <strain evidence="9 10">DSM 15969</strain>
    </source>
</reference>
<feature type="transmembrane region" description="Helical" evidence="8">
    <location>
        <begin position="141"/>
        <end position="168"/>
    </location>
</feature>
<feature type="transmembrane region" description="Helical" evidence="8">
    <location>
        <begin position="75"/>
        <end position="95"/>
    </location>
</feature>
<protein>
    <submittedName>
        <fullName evidence="9">SSS family solute:Na+ symporter</fullName>
    </submittedName>
</protein>
<comment type="caution">
    <text evidence="9">The sequence shown here is derived from an EMBL/GenBank/DDBJ whole genome shotgun (WGS) entry which is preliminary data.</text>
</comment>
<feature type="transmembrane region" description="Helical" evidence="8">
    <location>
        <begin position="46"/>
        <end position="69"/>
    </location>
</feature>
<dbReference type="EMBL" id="SLUI01000003">
    <property type="protein sequence ID" value="TCL38723.1"/>
    <property type="molecule type" value="Genomic_DNA"/>
</dbReference>
<evidence type="ECO:0000256" key="7">
    <source>
        <dbReference type="RuleBase" id="RU362091"/>
    </source>
</evidence>
<dbReference type="PROSITE" id="PS50283">
    <property type="entry name" value="NA_SOLUT_SYMP_3"/>
    <property type="match status" value="1"/>
</dbReference>
<evidence type="ECO:0000256" key="3">
    <source>
        <dbReference type="ARBA" id="ARBA00022448"/>
    </source>
</evidence>
<dbReference type="InterPro" id="IPR050277">
    <property type="entry name" value="Sodium:Solute_Symporter"/>
</dbReference>
<feature type="transmembrane region" description="Helical" evidence="8">
    <location>
        <begin position="6"/>
        <end position="25"/>
    </location>
</feature>
<proteinExistence type="inferred from homology"/>
<dbReference type="PANTHER" id="PTHR48086">
    <property type="entry name" value="SODIUM/PROLINE SYMPORTER-RELATED"/>
    <property type="match status" value="1"/>
</dbReference>
<dbReference type="OrthoDB" id="9781232at2"/>
<dbReference type="RefSeq" id="WP_132076918.1">
    <property type="nucleotide sequence ID" value="NZ_SLUI01000003.1"/>
</dbReference>
<evidence type="ECO:0000256" key="5">
    <source>
        <dbReference type="ARBA" id="ARBA00022989"/>
    </source>
</evidence>
<evidence type="ECO:0000256" key="6">
    <source>
        <dbReference type="ARBA" id="ARBA00023136"/>
    </source>
</evidence>
<feature type="transmembrane region" description="Helical" evidence="8">
    <location>
        <begin position="351"/>
        <end position="374"/>
    </location>
</feature>
<dbReference type="PANTHER" id="PTHR48086:SF7">
    <property type="entry name" value="SODIUM-SOLUTE SYMPORTER-RELATED"/>
    <property type="match status" value="1"/>
</dbReference>
<comment type="similarity">
    <text evidence="2 7">Belongs to the sodium:solute symporter (SSF) (TC 2.A.21) family.</text>
</comment>